<dbReference type="GO" id="GO:0006508">
    <property type="term" value="P:proteolysis"/>
    <property type="evidence" value="ECO:0007669"/>
    <property type="project" value="InterPro"/>
</dbReference>
<dbReference type="GO" id="GO:0004252">
    <property type="term" value="F:serine-type endopeptidase activity"/>
    <property type="evidence" value="ECO:0007669"/>
    <property type="project" value="UniProtKB-EC"/>
</dbReference>
<organism evidence="4 5">
    <name type="scientific">Aphanomyces stellatus</name>
    <dbReference type="NCBI Taxonomy" id="120398"/>
    <lineage>
        <taxon>Eukaryota</taxon>
        <taxon>Sar</taxon>
        <taxon>Stramenopiles</taxon>
        <taxon>Oomycota</taxon>
        <taxon>Saprolegniomycetes</taxon>
        <taxon>Saprolegniales</taxon>
        <taxon>Verrucalvaceae</taxon>
        <taxon>Aphanomyces</taxon>
    </lineage>
</organism>
<evidence type="ECO:0000256" key="2">
    <source>
        <dbReference type="ARBA" id="ARBA00023619"/>
    </source>
</evidence>
<evidence type="ECO:0000313" key="5">
    <source>
        <dbReference type="Proteomes" id="UP000332933"/>
    </source>
</evidence>
<protein>
    <recommendedName>
        <fullName evidence="2">subtilisin</fullName>
        <ecNumber evidence="2">3.4.21.62</ecNumber>
    </recommendedName>
</protein>
<reference evidence="4 5" key="1">
    <citation type="submission" date="2019-03" db="EMBL/GenBank/DDBJ databases">
        <authorList>
            <person name="Gaulin E."/>
            <person name="Dumas B."/>
        </authorList>
    </citation>
    <scope>NUCLEOTIDE SEQUENCE [LARGE SCALE GENOMIC DNA]</scope>
    <source>
        <strain evidence="4">CBS 568.67</strain>
    </source>
</reference>
<keyword evidence="5" id="KW-1185">Reference proteome</keyword>
<proteinExistence type="predicted"/>
<dbReference type="OrthoDB" id="206201at2759"/>
<dbReference type="AlphaFoldDB" id="A0A485KEW9"/>
<dbReference type="SUPFAM" id="SSF52743">
    <property type="entry name" value="Subtilisin-like"/>
    <property type="match status" value="1"/>
</dbReference>
<accession>A0A485KEW9</accession>
<comment type="catalytic activity">
    <reaction evidence="1">
        <text>Hydrolysis of proteins with broad specificity for peptide bonds, and a preference for a large uncharged residue in P1. Hydrolyzes peptide amides.</text>
        <dbReference type="EC" id="3.4.21.62"/>
    </reaction>
</comment>
<dbReference type="EMBL" id="VJMH01001504">
    <property type="protein sequence ID" value="KAF0711805.1"/>
    <property type="molecule type" value="Genomic_DNA"/>
</dbReference>
<gene>
    <name evidence="4" type="primary">Aste57867_5063</name>
    <name evidence="3" type="ORF">As57867_005050</name>
    <name evidence="4" type="ORF">ASTE57867_5063</name>
</gene>
<reference evidence="3" key="2">
    <citation type="submission" date="2019-06" db="EMBL/GenBank/DDBJ databases">
        <title>Genomics analysis of Aphanomyces spp. identifies a new class of oomycete effector associated with host adaptation.</title>
        <authorList>
            <person name="Gaulin E."/>
        </authorList>
    </citation>
    <scope>NUCLEOTIDE SEQUENCE</scope>
    <source>
        <strain evidence="3">CBS 578.67</strain>
    </source>
</reference>
<sequence length="249" mass="26876">MWFSHTYRLDVGVGLDAPDVRQRSYGVHFVLGYHWAVYRCGDPVARAARKRDVRRLGRSLHCPAHVARQGCDAVAPIGESGPQCGTANSIGGYTRIIGVGSTGSYSDDPTVLTPFSAKGLFFAVDPVIKRHVVLVKPDISAPTMDTLSADYENVTGYVTDGSGVVALLKSAKPDLTPDEIYTYLTRTADRASLNTTEPAVWYDRNRIVLFPGVANCGGIPYSSWPNNHFGYGQVNVAAILSTGSLIDLP</sequence>
<evidence type="ECO:0000313" key="4">
    <source>
        <dbReference type="EMBL" id="VFT82144.1"/>
    </source>
</evidence>
<dbReference type="InterPro" id="IPR036852">
    <property type="entry name" value="Peptidase_S8/S53_dom_sf"/>
</dbReference>
<evidence type="ECO:0000313" key="3">
    <source>
        <dbReference type="EMBL" id="KAF0711805.1"/>
    </source>
</evidence>
<dbReference type="EMBL" id="CAADRA010001505">
    <property type="protein sequence ID" value="VFT82144.1"/>
    <property type="molecule type" value="Genomic_DNA"/>
</dbReference>
<dbReference type="EC" id="3.4.21.62" evidence="2"/>
<evidence type="ECO:0000256" key="1">
    <source>
        <dbReference type="ARBA" id="ARBA00023529"/>
    </source>
</evidence>
<name>A0A485KEW9_9STRA</name>
<dbReference type="Proteomes" id="UP000332933">
    <property type="component" value="Unassembled WGS sequence"/>
</dbReference>
<dbReference type="Gene3D" id="3.40.50.200">
    <property type="entry name" value="Peptidase S8/S53 domain"/>
    <property type="match status" value="1"/>
</dbReference>